<keyword evidence="3" id="KW-1185">Reference proteome</keyword>
<dbReference type="OrthoDB" id="8882621at2759"/>
<protein>
    <submittedName>
        <fullName evidence="2">Uncharacterized protein</fullName>
    </submittedName>
</protein>
<dbReference type="EMBL" id="CAJNOM010000034">
    <property type="protein sequence ID" value="CAF0871177.1"/>
    <property type="molecule type" value="Genomic_DNA"/>
</dbReference>
<dbReference type="GO" id="GO:0003785">
    <property type="term" value="F:actin monomer binding"/>
    <property type="evidence" value="ECO:0007669"/>
    <property type="project" value="InterPro"/>
</dbReference>
<evidence type="ECO:0000313" key="2">
    <source>
        <dbReference type="EMBL" id="CAF0871177.1"/>
    </source>
</evidence>
<dbReference type="AlphaFoldDB" id="A0A813XWW7"/>
<dbReference type="Proteomes" id="UP000663832">
    <property type="component" value="Unassembled WGS sequence"/>
</dbReference>
<gene>
    <name evidence="2" type="ORF">QVE165_LOCUS7905</name>
</gene>
<evidence type="ECO:0000256" key="1">
    <source>
        <dbReference type="SAM" id="MobiDB-lite"/>
    </source>
</evidence>
<feature type="region of interest" description="Disordered" evidence="1">
    <location>
        <begin position="1"/>
        <end position="24"/>
    </location>
</feature>
<evidence type="ECO:0000313" key="3">
    <source>
        <dbReference type="Proteomes" id="UP000663832"/>
    </source>
</evidence>
<proteinExistence type="predicted"/>
<dbReference type="PANTHER" id="PTHR21557:SF2">
    <property type="entry name" value="CORDON-BLEU PROTEIN-LIKE 1"/>
    <property type="match status" value="1"/>
</dbReference>
<name>A0A813XWW7_9BILA</name>
<dbReference type="PANTHER" id="PTHR21557">
    <property type="entry name" value="CORDON-BLEU"/>
    <property type="match status" value="1"/>
</dbReference>
<organism evidence="2 3">
    <name type="scientific">Adineta steineri</name>
    <dbReference type="NCBI Taxonomy" id="433720"/>
    <lineage>
        <taxon>Eukaryota</taxon>
        <taxon>Metazoa</taxon>
        <taxon>Spiralia</taxon>
        <taxon>Gnathifera</taxon>
        <taxon>Rotifera</taxon>
        <taxon>Eurotatoria</taxon>
        <taxon>Bdelloidea</taxon>
        <taxon>Adinetida</taxon>
        <taxon>Adinetidae</taxon>
        <taxon>Adineta</taxon>
    </lineage>
</organism>
<accession>A0A813XWW7</accession>
<reference evidence="2" key="1">
    <citation type="submission" date="2021-02" db="EMBL/GenBank/DDBJ databases">
        <authorList>
            <person name="Nowell W R."/>
        </authorList>
    </citation>
    <scope>NUCLEOTIDE SEQUENCE</scope>
</reference>
<feature type="compositionally biased region" description="Basic residues" evidence="1">
    <location>
        <begin position="9"/>
        <end position="18"/>
    </location>
</feature>
<sequence length="111" mass="12242">MPIVEQSPVHHHHHHGHGHQTFYHQQSIPEQTGKMQLTLILPNGVPSVITVDANTPMMDLLVQAASLNKLNPSGYSLVVLDSNQHVIHFKANQTVGQIVKSCHLPQINGNL</sequence>
<dbReference type="InterPro" id="IPR039895">
    <property type="entry name" value="COBL-like"/>
</dbReference>
<comment type="caution">
    <text evidence="2">The sequence shown here is derived from an EMBL/GenBank/DDBJ whole genome shotgun (WGS) entry which is preliminary data.</text>
</comment>